<evidence type="ECO:0000313" key="4">
    <source>
        <dbReference type="Proteomes" id="UP001597249"/>
    </source>
</evidence>
<dbReference type="InterPro" id="IPR036259">
    <property type="entry name" value="MFS_trans_sf"/>
</dbReference>
<dbReference type="PANTHER" id="PTHR23530">
    <property type="entry name" value="TRANSPORT PROTEIN-RELATED"/>
    <property type="match status" value="1"/>
</dbReference>
<feature type="transmembrane region" description="Helical" evidence="2">
    <location>
        <begin position="34"/>
        <end position="55"/>
    </location>
</feature>
<accession>A0ABW4B621</accession>
<evidence type="ECO:0000256" key="2">
    <source>
        <dbReference type="SAM" id="Phobius"/>
    </source>
</evidence>
<feature type="transmembrane region" description="Helical" evidence="2">
    <location>
        <begin position="360"/>
        <end position="380"/>
    </location>
</feature>
<organism evidence="3 4">
    <name type="scientific">Lacticaseibacillus jixianensis</name>
    <dbReference type="NCBI Taxonomy" id="2486012"/>
    <lineage>
        <taxon>Bacteria</taxon>
        <taxon>Bacillati</taxon>
        <taxon>Bacillota</taxon>
        <taxon>Bacilli</taxon>
        <taxon>Lactobacillales</taxon>
        <taxon>Lactobacillaceae</taxon>
        <taxon>Lacticaseibacillus</taxon>
    </lineage>
</organism>
<evidence type="ECO:0000313" key="3">
    <source>
        <dbReference type="EMBL" id="MFD1392462.1"/>
    </source>
</evidence>
<dbReference type="InterPro" id="IPR011701">
    <property type="entry name" value="MFS"/>
</dbReference>
<comment type="caution">
    <text evidence="3">The sequence shown here is derived from an EMBL/GenBank/DDBJ whole genome shotgun (WGS) entry which is preliminary data.</text>
</comment>
<sequence length="386" mass="42683">MIIKRQLYAAYAYSFLTFFGITQLWVVYLGQRGLSLVAIGLCESVFHVSSFLFEVPSGMLADRFSYRRMLILSRCCALISSVMMLTSGSFIWFAVSFVFSAWGYNLQSGTLEALLYESLIESGAEKQWPRVSSRLNIVIEIASSGGLLIAGTMVNWNLAATYWVAIVFAIIGMAATMLLHEPRQHRQPEQRQTLMEIIRAAGSVLKSRPELRHLMLFDAAFSTIAAGYYYYFQNVMTTRHFSTPQITVLLAATTLVAVGTIRLSPRLVKLPPRQLLYWLSSSLALFLLLTGIGGTPLLSALYLLIYAIYALIPPVFTVLYNTRIPSAQRATLLSVSSLLYSLLMIGMFPLFGWLIQQVGFAMTFGAMGGLLAVVEAGVMVGSKSAS</sequence>
<feature type="transmembrane region" description="Helical" evidence="2">
    <location>
        <begin position="244"/>
        <end position="263"/>
    </location>
</feature>
<dbReference type="SUPFAM" id="SSF103473">
    <property type="entry name" value="MFS general substrate transporter"/>
    <property type="match status" value="1"/>
</dbReference>
<evidence type="ECO:0000256" key="1">
    <source>
        <dbReference type="ARBA" id="ARBA00004651"/>
    </source>
</evidence>
<feature type="transmembrane region" description="Helical" evidence="2">
    <location>
        <begin position="300"/>
        <end position="320"/>
    </location>
</feature>
<dbReference type="EMBL" id="JBHTMO010000005">
    <property type="protein sequence ID" value="MFD1392462.1"/>
    <property type="molecule type" value="Genomic_DNA"/>
</dbReference>
<keyword evidence="2" id="KW-0812">Transmembrane</keyword>
<dbReference type="InterPro" id="IPR053160">
    <property type="entry name" value="MFS_DHA3_Transporter"/>
</dbReference>
<keyword evidence="4" id="KW-1185">Reference proteome</keyword>
<feature type="transmembrane region" description="Helical" evidence="2">
    <location>
        <begin position="76"/>
        <end position="102"/>
    </location>
</feature>
<feature type="transmembrane region" description="Helical" evidence="2">
    <location>
        <begin position="7"/>
        <end position="28"/>
    </location>
</feature>
<dbReference type="Pfam" id="PF07690">
    <property type="entry name" value="MFS_1"/>
    <property type="match status" value="1"/>
</dbReference>
<comment type="subcellular location">
    <subcellularLocation>
        <location evidence="1">Cell membrane</location>
        <topology evidence="1">Multi-pass membrane protein</topology>
    </subcellularLocation>
</comment>
<feature type="transmembrane region" description="Helical" evidence="2">
    <location>
        <begin position="332"/>
        <end position="354"/>
    </location>
</feature>
<dbReference type="Gene3D" id="1.20.1250.20">
    <property type="entry name" value="MFS general substrate transporter like domains"/>
    <property type="match status" value="1"/>
</dbReference>
<proteinExistence type="predicted"/>
<protein>
    <submittedName>
        <fullName evidence="3">MFS transporter</fullName>
    </submittedName>
</protein>
<dbReference type="RefSeq" id="WP_125586875.1">
    <property type="nucleotide sequence ID" value="NZ_JBHTMO010000005.1"/>
</dbReference>
<dbReference type="PANTHER" id="PTHR23530:SF1">
    <property type="entry name" value="PERMEASE, MAJOR FACILITATOR SUPERFAMILY-RELATED"/>
    <property type="match status" value="1"/>
</dbReference>
<feature type="transmembrane region" description="Helical" evidence="2">
    <location>
        <begin position="160"/>
        <end position="179"/>
    </location>
</feature>
<reference evidence="4" key="1">
    <citation type="journal article" date="2019" name="Int. J. Syst. Evol. Microbiol.">
        <title>The Global Catalogue of Microorganisms (GCM) 10K type strain sequencing project: providing services to taxonomists for standard genome sequencing and annotation.</title>
        <authorList>
            <consortium name="The Broad Institute Genomics Platform"/>
            <consortium name="The Broad Institute Genome Sequencing Center for Infectious Disease"/>
            <person name="Wu L."/>
            <person name="Ma J."/>
        </authorList>
    </citation>
    <scope>NUCLEOTIDE SEQUENCE [LARGE SCALE GENOMIC DNA]</scope>
    <source>
        <strain evidence="4">CCM 8911</strain>
    </source>
</reference>
<keyword evidence="2" id="KW-1133">Transmembrane helix</keyword>
<feature type="transmembrane region" description="Helical" evidence="2">
    <location>
        <begin position="214"/>
        <end position="232"/>
    </location>
</feature>
<gene>
    <name evidence="3" type="ORF">ACFQ3L_02520</name>
</gene>
<feature type="transmembrane region" description="Helical" evidence="2">
    <location>
        <begin position="275"/>
        <end position="294"/>
    </location>
</feature>
<name>A0ABW4B621_9LACO</name>
<keyword evidence="2" id="KW-0472">Membrane</keyword>
<dbReference type="Proteomes" id="UP001597249">
    <property type="component" value="Unassembled WGS sequence"/>
</dbReference>